<dbReference type="GO" id="GO:0050661">
    <property type="term" value="F:NADP binding"/>
    <property type="evidence" value="ECO:0007669"/>
    <property type="project" value="UniProtKB-UniRule"/>
</dbReference>
<feature type="binding site" evidence="7">
    <location>
        <position position="214"/>
    </location>
    <ligand>
        <name>substrate</name>
    </ligand>
</feature>
<evidence type="ECO:0000259" key="9">
    <source>
        <dbReference type="Pfam" id="PF02781"/>
    </source>
</evidence>
<dbReference type="EMBL" id="CP034891">
    <property type="protein sequence ID" value="QCI17716.1"/>
    <property type="molecule type" value="Genomic_DNA"/>
</dbReference>
<feature type="binding site" evidence="7">
    <location>
        <position position="338"/>
    </location>
    <ligand>
        <name>substrate</name>
    </ligand>
</feature>
<dbReference type="GO" id="GO:0009051">
    <property type="term" value="P:pentose-phosphate shunt, oxidative branch"/>
    <property type="evidence" value="ECO:0007669"/>
    <property type="project" value="TreeGrafter"/>
</dbReference>
<feature type="domain" description="Glucose-6-phosphate dehydrogenase NAD-binding" evidence="8">
    <location>
        <begin position="12"/>
        <end position="185"/>
    </location>
</feature>
<dbReference type="InterPro" id="IPR019796">
    <property type="entry name" value="G6P_DH_AS"/>
</dbReference>
<feature type="binding site" evidence="7">
    <location>
        <begin position="91"/>
        <end position="92"/>
    </location>
    <ligand>
        <name>NADP(+)</name>
        <dbReference type="ChEBI" id="CHEBI:58349"/>
    </ligand>
</feature>
<keyword evidence="4 7" id="KW-0521">NADP</keyword>
<dbReference type="EC" id="1.1.1.49" evidence="7"/>
<dbReference type="SUPFAM" id="SSF55347">
    <property type="entry name" value="Glyceraldehyde-3-phosphate dehydrogenase-like, C-terminal domain"/>
    <property type="match status" value="1"/>
</dbReference>
<dbReference type="AlphaFoldDB" id="A0A4D6XLP2"/>
<evidence type="ECO:0000256" key="7">
    <source>
        <dbReference type="HAMAP-Rule" id="MF_00966"/>
    </source>
</evidence>
<feature type="binding site" evidence="7">
    <location>
        <position position="176"/>
    </location>
    <ligand>
        <name>substrate</name>
    </ligand>
</feature>
<comment type="caution">
    <text evidence="7">Lacks conserved residue(s) required for the propagation of feature annotation.</text>
</comment>
<keyword evidence="3 7" id="KW-0313">Glucose metabolism</keyword>
<dbReference type="Pfam" id="PF02781">
    <property type="entry name" value="G6PD_C"/>
    <property type="match status" value="1"/>
</dbReference>
<proteinExistence type="inferred from homology"/>
<dbReference type="InterPro" id="IPR001282">
    <property type="entry name" value="G6P_DH"/>
</dbReference>
<accession>A0A4D6XLP2</accession>
<evidence type="ECO:0000313" key="10">
    <source>
        <dbReference type="EMBL" id="QCI17716.1"/>
    </source>
</evidence>
<evidence type="ECO:0000256" key="6">
    <source>
        <dbReference type="ARBA" id="ARBA00023277"/>
    </source>
</evidence>
<feature type="binding site" evidence="7">
    <location>
        <position position="343"/>
    </location>
    <ligand>
        <name>substrate</name>
    </ligand>
</feature>
<dbReference type="OrthoDB" id="9802739at2"/>
<dbReference type="Pfam" id="PF00479">
    <property type="entry name" value="G6PD_N"/>
    <property type="match status" value="1"/>
</dbReference>
<feature type="binding site" evidence="7">
    <location>
        <position position="49"/>
    </location>
    <ligand>
        <name>NADP(+)</name>
        <dbReference type="ChEBI" id="CHEBI:58349"/>
    </ligand>
</feature>
<dbReference type="HAMAP" id="MF_00966">
    <property type="entry name" value="G6PD"/>
    <property type="match status" value="1"/>
</dbReference>
<dbReference type="Gene3D" id="3.30.360.10">
    <property type="entry name" value="Dihydrodipicolinate Reductase, domain 2"/>
    <property type="match status" value="1"/>
</dbReference>
<evidence type="ECO:0000256" key="5">
    <source>
        <dbReference type="ARBA" id="ARBA00023002"/>
    </source>
</evidence>
<keyword evidence="6 7" id="KW-0119">Carbohydrate metabolism</keyword>
<sequence length="491" mass="57796">MIIETNQACDLVIFGAKGDLTKRKLLPALYKLEKSKKIHEHTRIIAAGRANWNAQDYIKMVKTEIKNFLNEEINEYVWEKLSSRIFFCNIDVYEQLHFFRLKKILNQKKNINIYYCAVPPNTLNSIFKGLGDAYLNSIPSRIILEKPLGTCLETSKKINNQIAKYFLESQIFRIDHYLGKESILNLLALRFANSFFFHNWNNKTIDHIQITVAEEVGIEDRWNYFDMIGQMRDMVQNHMLQILTILTMDQPKNITSESIRHEKVKILRALNPINMNNINKNTVRGQYSSGFIKGEKVPSYLEENGANKSSQTETFIAIKVSLNNKKWFGVPFYIRTGKRLAHKYSEIVVYFKKSPYNLFKNSKLEILQNKLIIRLEPNTNIKFDFINKIPGLEKEYKLEYSQLKSSDFYQKYSKHLIDAYERLLFESMKGIQSLFVCRDEVEEAWKWIDPIIDGWKNTKNNSPQLYTSGTWGPKNSDLMLANDNRYWYQFH</sequence>
<evidence type="ECO:0000256" key="3">
    <source>
        <dbReference type="ARBA" id="ARBA00022526"/>
    </source>
</evidence>
<dbReference type="FunFam" id="3.30.360.10:FF:000011">
    <property type="entry name" value="Glucose-6-phosphate 1-dehydrogenase"/>
    <property type="match status" value="1"/>
</dbReference>
<evidence type="ECO:0000313" key="11">
    <source>
        <dbReference type="Proteomes" id="UP000298660"/>
    </source>
</evidence>
<dbReference type="UniPathway" id="UPA00115">
    <property type="reaction ID" value="UER00408"/>
</dbReference>
<reference evidence="10 11" key="1">
    <citation type="submission" date="2018-12" db="EMBL/GenBank/DDBJ databases">
        <authorList>
            <person name="Chong R.A."/>
        </authorList>
    </citation>
    <scope>NUCLEOTIDE SEQUENCE [LARGE SCALE GENOMIC DNA]</scope>
    <source>
        <strain evidence="10 11">Ala</strain>
    </source>
</reference>
<comment type="catalytic activity">
    <reaction evidence="7">
        <text>D-glucose 6-phosphate + NADP(+) = 6-phospho-D-glucono-1,5-lactone + NADPH + H(+)</text>
        <dbReference type="Rhea" id="RHEA:15841"/>
        <dbReference type="ChEBI" id="CHEBI:15378"/>
        <dbReference type="ChEBI" id="CHEBI:57783"/>
        <dbReference type="ChEBI" id="CHEBI:57955"/>
        <dbReference type="ChEBI" id="CHEBI:58349"/>
        <dbReference type="ChEBI" id="CHEBI:61548"/>
        <dbReference type="EC" id="1.1.1.49"/>
    </reaction>
</comment>
<feature type="binding site" evidence="7">
    <location>
        <position position="146"/>
    </location>
    <ligand>
        <name>NADP(+)</name>
        <dbReference type="ChEBI" id="CHEBI:58349"/>
    </ligand>
</feature>
<dbReference type="RefSeq" id="WP_158339504.1">
    <property type="nucleotide sequence ID" value="NZ_CP034891.1"/>
</dbReference>
<feature type="active site" description="Proton acceptor" evidence="7">
    <location>
        <position position="238"/>
    </location>
</feature>
<dbReference type="GO" id="GO:0006006">
    <property type="term" value="P:glucose metabolic process"/>
    <property type="evidence" value="ECO:0007669"/>
    <property type="project" value="UniProtKB-KW"/>
</dbReference>
<evidence type="ECO:0000256" key="2">
    <source>
        <dbReference type="ARBA" id="ARBA00009975"/>
    </source>
</evidence>
<dbReference type="PROSITE" id="PS00069">
    <property type="entry name" value="G6P_DEHYDROGENASE"/>
    <property type="match status" value="1"/>
</dbReference>
<dbReference type="InterPro" id="IPR022675">
    <property type="entry name" value="G6P_DH_C"/>
</dbReference>
<dbReference type="PANTHER" id="PTHR23429">
    <property type="entry name" value="GLUCOSE-6-PHOSPHATE 1-DEHYDROGENASE G6PD"/>
    <property type="match status" value="1"/>
</dbReference>
<evidence type="ECO:0000259" key="8">
    <source>
        <dbReference type="Pfam" id="PF00479"/>
    </source>
</evidence>
<dbReference type="GO" id="GO:0005829">
    <property type="term" value="C:cytosol"/>
    <property type="evidence" value="ECO:0007669"/>
    <property type="project" value="TreeGrafter"/>
</dbReference>
<feature type="binding site" evidence="7">
    <location>
        <position position="233"/>
    </location>
    <ligand>
        <name>substrate</name>
    </ligand>
</feature>
<feature type="binding site" evidence="7">
    <location>
        <position position="180"/>
    </location>
    <ligand>
        <name>substrate</name>
    </ligand>
</feature>
<protein>
    <recommendedName>
        <fullName evidence="7">Glucose-6-phosphate 1-dehydrogenase</fullName>
        <shortName evidence="7">G6PD</shortName>
        <ecNumber evidence="7">1.1.1.49</ecNumber>
    </recommendedName>
</protein>
<dbReference type="InterPro" id="IPR036291">
    <property type="entry name" value="NAD(P)-bd_dom_sf"/>
</dbReference>
<keyword evidence="5 7" id="KW-0560">Oxidoreductase</keyword>
<dbReference type="InterPro" id="IPR022674">
    <property type="entry name" value="G6P_DH_NAD-bd"/>
</dbReference>
<comment type="similarity">
    <text evidence="2 7">Belongs to the glucose-6-phosphate dehydrogenase family.</text>
</comment>
<dbReference type="NCBIfam" id="TIGR00871">
    <property type="entry name" value="zwf"/>
    <property type="match status" value="1"/>
</dbReference>
<evidence type="ECO:0000256" key="4">
    <source>
        <dbReference type="ARBA" id="ARBA00022857"/>
    </source>
</evidence>
<organism evidence="10 11">
    <name type="scientific">Buchnera aphidicola</name>
    <name type="common">Acyrthosiphon lactucae</name>
    <dbReference type="NCBI Taxonomy" id="1241832"/>
    <lineage>
        <taxon>Bacteria</taxon>
        <taxon>Pseudomonadati</taxon>
        <taxon>Pseudomonadota</taxon>
        <taxon>Gammaproteobacteria</taxon>
        <taxon>Enterobacterales</taxon>
        <taxon>Erwiniaceae</taxon>
        <taxon>Buchnera</taxon>
    </lineage>
</organism>
<dbReference type="PIRSF" id="PIRSF000110">
    <property type="entry name" value="G6PD"/>
    <property type="match status" value="1"/>
</dbReference>
<dbReference type="SUPFAM" id="SSF51735">
    <property type="entry name" value="NAD(P)-binding Rossmann-fold domains"/>
    <property type="match status" value="1"/>
</dbReference>
<evidence type="ECO:0000256" key="1">
    <source>
        <dbReference type="ARBA" id="ARBA00004937"/>
    </source>
</evidence>
<comment type="pathway">
    <text evidence="1 7">Carbohydrate degradation; pentose phosphate pathway; D-ribulose 5-phosphate from D-glucose 6-phosphate (oxidative stage): step 1/3.</text>
</comment>
<reference evidence="10 11" key="2">
    <citation type="submission" date="2019-05" db="EMBL/GenBank/DDBJ databases">
        <title>Genome evolution of the obligate endosymbiont Buchnera aphidicola.</title>
        <authorList>
            <person name="Moran N.A."/>
        </authorList>
    </citation>
    <scope>NUCLEOTIDE SEQUENCE [LARGE SCALE GENOMIC DNA]</scope>
    <source>
        <strain evidence="10 11">Ala</strain>
    </source>
</reference>
<dbReference type="Gene3D" id="3.40.50.720">
    <property type="entry name" value="NAD(P)-binding Rossmann-like Domain"/>
    <property type="match status" value="1"/>
</dbReference>
<dbReference type="GO" id="GO:0004345">
    <property type="term" value="F:glucose-6-phosphate dehydrogenase activity"/>
    <property type="evidence" value="ECO:0007669"/>
    <property type="project" value="UniProtKB-UniRule"/>
</dbReference>
<name>A0A4D6XLP2_9GAMM</name>
<feature type="domain" description="Glucose-6-phosphate dehydrogenase C-terminal" evidence="9">
    <location>
        <begin position="187"/>
        <end position="487"/>
    </location>
</feature>
<dbReference type="Proteomes" id="UP000298660">
    <property type="component" value="Chromosome"/>
</dbReference>
<gene>
    <name evidence="7 10" type="primary">zwf</name>
    <name evidence="10" type="ORF">D9V61_01630</name>
</gene>
<comment type="function">
    <text evidence="7">Catalyzes the oxidation of glucose 6-phosphate to 6-phosphogluconolactone.</text>
</comment>
<dbReference type="PANTHER" id="PTHR23429:SF0">
    <property type="entry name" value="GLUCOSE-6-PHOSPHATE 1-DEHYDROGENASE"/>
    <property type="match status" value="1"/>
</dbReference>
<dbReference type="PRINTS" id="PR00079">
    <property type="entry name" value="G6PDHDRGNASE"/>
</dbReference>